<dbReference type="RefSeq" id="WP_041503757.1">
    <property type="nucleotide sequence ID" value="NZ_JPIT01000031.1"/>
</dbReference>
<evidence type="ECO:0000313" key="4">
    <source>
        <dbReference type="Proteomes" id="UP000031937"/>
    </source>
</evidence>
<feature type="transmembrane region" description="Helical" evidence="1">
    <location>
        <begin position="177"/>
        <end position="199"/>
    </location>
</feature>
<dbReference type="Pfam" id="PF25275">
    <property type="entry name" value="Golvesin_C"/>
    <property type="match status" value="1"/>
</dbReference>
<evidence type="ECO:0000256" key="1">
    <source>
        <dbReference type="SAM" id="Phobius"/>
    </source>
</evidence>
<reference evidence="3 4" key="1">
    <citation type="submission" date="2014-07" db="EMBL/GenBank/DDBJ databases">
        <title>Porphyromonadaceae bacterium OUH 334697 = ATCC BAA-2682 = DSM 28341 draft genome.</title>
        <authorList>
            <person name="Sydenham T.V."/>
            <person name="Hasman H."/>
            <person name="Justesen U.S."/>
        </authorList>
    </citation>
    <scope>NUCLEOTIDE SEQUENCE [LARGE SCALE GENOMIC DNA]</scope>
    <source>
        <strain evidence="3 4">OUH 334697</strain>
    </source>
</reference>
<sequence length="1103" mass="128004">MQLKRVITVARYERRLLGRNWIVRILLVWGIIAIIGEQYLLQGDQDVNRFMIALPGAIPYVNTYLFTLLQSILVILAVVEWRRREKSRDTLESGRVRSVGNTEYLWGKGLGIIVLLSIFQLFSLLLAMGINLFASESPFCFWDYPFYWSTLSFPALIFMTGLSIFVTGWIRNTGLGLVVLFTFFLGTLYYLTDLGHGIWDFTSTDIPNVFSDVTDCMGIIAYISYRFIYLTLGVGLLLWSIGGECRLPNGRKEIRYGYLMGAVLVMLGSGTGIFHSVRYWQDETTRKIYLKFALQHTPSPFIRVNRHDLEVEQKGNQILGKSRLEIINRDKSPVEQWVLYLNPGLQIISFNESSGQSVEYDRENQIVVVKRPLKGGDTCTFSLTYKGKIDERVCYLEVPSADYWHMQWYNCPMRFGKRYAFVGDKYTLLTPECLWYPVAVSPVNLSFLHATGKDFTDFRLRVFDPSRRSVVSQGERIREGDSVRFYNWQRLQGVTLCMGNFESRSVRVDSVMFELYSFKGHDQLSPLFKNMTTEEFQNVLKRSMGRLKLKDYPFRKLVMLETPVSFAVNSRSWKSVGECVQPELVLFPERWYPVRWMNVKNSFRSFEENYQRQLTMGIVSNRSFEEEFLAFFIYYLTSQKVSMGINNVFIPAFAEGFRVPRLEPNGQYVSPLFFNYSGYFFSNDYPIMDKVMFTLLERKRAGRADFNGSDEMLKADRYLSTRSLEDALRDTFIPDPVFEAILMLKMNYIKDYVSLSIPEKEFYLFVEEFKSLYPFQEMDFNEFMRKLKSEKGVDLEKILPDWFRGREIPAYLIKDIGVDKVITDEEEDMYRVRFKIKNTGKVDGIVNLSLSLADFDKMTYCYFIPAGESKEIKKLVKTKQLNYELNLNLSSNIPHGYTEVLYKEPDEVRDTADGIFDIDDSVFAPAPDEFIVDNEDPGFQLVEADKRQRLFEKESRKEKKYQFDYIALRDMGQLLPTRWTYCAGSSGIYGNVVRSLVYKKAGEGKAKAIWKTDLPKSGVYELFVYIGAYQVRMDGEPVQNYELTDRDGIRQVSVKTEEGKGWLSLGEFDLSAGENQIVLSDKGVEEEQVIYADAVKWKFMGDK</sequence>
<feature type="transmembrane region" description="Helical" evidence="1">
    <location>
        <begin position="146"/>
        <end position="170"/>
    </location>
</feature>
<feature type="transmembrane region" description="Helical" evidence="1">
    <location>
        <begin position="254"/>
        <end position="277"/>
    </location>
</feature>
<proteinExistence type="predicted"/>
<organism evidence="3 4">
    <name type="scientific">Sanguibacteroides justesenii</name>
    <dbReference type="NCBI Taxonomy" id="1547597"/>
    <lineage>
        <taxon>Bacteria</taxon>
        <taxon>Pseudomonadati</taxon>
        <taxon>Bacteroidota</taxon>
        <taxon>Bacteroidia</taxon>
        <taxon>Bacteroidales</taxon>
        <taxon>Porphyromonadaceae</taxon>
        <taxon>Sanguibacteroides</taxon>
    </lineage>
</organism>
<dbReference type="AlphaFoldDB" id="A0AB34R445"/>
<accession>A0AB34R445</accession>
<keyword evidence="1" id="KW-1133">Transmembrane helix</keyword>
<evidence type="ECO:0000313" key="3">
    <source>
        <dbReference type="EMBL" id="KIO43550.1"/>
    </source>
</evidence>
<feature type="transmembrane region" description="Helical" evidence="1">
    <location>
        <begin position="219"/>
        <end position="242"/>
    </location>
</feature>
<dbReference type="Proteomes" id="UP000031937">
    <property type="component" value="Unassembled WGS sequence"/>
</dbReference>
<feature type="domain" description="Golvesin/Xly CBD-like" evidence="2">
    <location>
        <begin position="977"/>
        <end position="1096"/>
    </location>
</feature>
<feature type="transmembrane region" description="Helical" evidence="1">
    <location>
        <begin position="110"/>
        <end position="134"/>
    </location>
</feature>
<feature type="transmembrane region" description="Helical" evidence="1">
    <location>
        <begin position="61"/>
        <end position="79"/>
    </location>
</feature>
<name>A0AB34R445_9PORP</name>
<evidence type="ECO:0000259" key="2">
    <source>
        <dbReference type="Pfam" id="PF25275"/>
    </source>
</evidence>
<keyword evidence="1" id="KW-0812">Transmembrane</keyword>
<dbReference type="EMBL" id="JPIT01000031">
    <property type="protein sequence ID" value="KIO43550.1"/>
    <property type="molecule type" value="Genomic_DNA"/>
</dbReference>
<keyword evidence="1" id="KW-0472">Membrane</keyword>
<dbReference type="InterPro" id="IPR033803">
    <property type="entry name" value="CBD-like_Golvesin-Xly"/>
</dbReference>
<gene>
    <name evidence="3" type="ORF">IE90_10510</name>
</gene>
<protein>
    <recommendedName>
        <fullName evidence="2">Golvesin/Xly CBD-like domain-containing protein</fullName>
    </recommendedName>
</protein>
<feature type="transmembrane region" description="Helical" evidence="1">
    <location>
        <begin position="21"/>
        <end position="41"/>
    </location>
</feature>
<comment type="caution">
    <text evidence="3">The sequence shown here is derived from an EMBL/GenBank/DDBJ whole genome shotgun (WGS) entry which is preliminary data.</text>
</comment>